<organism evidence="2 3">
    <name type="scientific">Erwinia sorbitola</name>
    <dbReference type="NCBI Taxonomy" id="2681984"/>
    <lineage>
        <taxon>Bacteria</taxon>
        <taxon>Pseudomonadati</taxon>
        <taxon>Pseudomonadota</taxon>
        <taxon>Gammaproteobacteria</taxon>
        <taxon>Enterobacterales</taxon>
        <taxon>Erwiniaceae</taxon>
        <taxon>Erwinia</taxon>
    </lineage>
</organism>
<proteinExistence type="predicted"/>
<feature type="transmembrane region" description="Helical" evidence="1">
    <location>
        <begin position="20"/>
        <end position="38"/>
    </location>
</feature>
<dbReference type="InterPro" id="IPR029045">
    <property type="entry name" value="ClpP/crotonase-like_dom_sf"/>
</dbReference>
<dbReference type="AlphaFoldDB" id="A0A6I6EC12"/>
<dbReference type="Proteomes" id="UP000424752">
    <property type="component" value="Chromosome"/>
</dbReference>
<gene>
    <name evidence="2" type="ORF">GN242_08925</name>
</gene>
<sequence length="252" mass="28768">MMNNIRVDVALFCQISKYSLLTLLLSGIPFICAAWHPIDIKDERVLLEPPVVYVKGDTLYYDGKIDDNADATVNKLLIAHQIKTLSINSIGGSIAPAMNIGLAIHQRKINIEIRSVCASACANYIFPAGIKKKINPDSYLLWHGSAHSPKAEFTIDYTNEKITRQQFFSAPEFLALKKMESDFYRTIGVEYKIGFCPQLLRNYHQRFPEKWFSYSKEDLEAFGVNNIFYSEGQEKWLQSMKKNGVIFANHCR</sequence>
<keyword evidence="1" id="KW-0812">Transmembrane</keyword>
<keyword evidence="1" id="KW-1133">Transmembrane helix</keyword>
<dbReference type="RefSeq" id="WP_156287320.1">
    <property type="nucleotide sequence ID" value="NZ_CP046509.1"/>
</dbReference>
<reference evidence="2 3" key="1">
    <citation type="submission" date="2019-12" db="EMBL/GenBank/DDBJ databases">
        <title>Erwinia sp. nov., isolated from droppings of birds in the Qinghai-Tiebt plateau of China.</title>
        <authorList>
            <person name="Ge Y."/>
        </authorList>
    </citation>
    <scope>NUCLEOTIDE SEQUENCE [LARGE SCALE GENOMIC DNA]</scope>
    <source>
        <strain evidence="2 3">J780</strain>
    </source>
</reference>
<evidence type="ECO:0000256" key="1">
    <source>
        <dbReference type="SAM" id="Phobius"/>
    </source>
</evidence>
<dbReference type="Gene3D" id="3.90.226.10">
    <property type="entry name" value="2-enoyl-CoA Hydratase, Chain A, domain 1"/>
    <property type="match status" value="1"/>
</dbReference>
<evidence type="ECO:0000313" key="3">
    <source>
        <dbReference type="Proteomes" id="UP000424752"/>
    </source>
</evidence>
<accession>A0A6I6EC12</accession>
<dbReference type="SUPFAM" id="SSF52096">
    <property type="entry name" value="ClpP/crotonase"/>
    <property type="match status" value="1"/>
</dbReference>
<protein>
    <submittedName>
        <fullName evidence="2">Uncharacterized protein</fullName>
    </submittedName>
</protein>
<dbReference type="EMBL" id="CP046509">
    <property type="protein sequence ID" value="QGU87327.1"/>
    <property type="molecule type" value="Genomic_DNA"/>
</dbReference>
<keyword evidence="1" id="KW-0472">Membrane</keyword>
<dbReference type="KEGG" id="erwi:GN242_08925"/>
<name>A0A6I6EC12_9GAMM</name>
<evidence type="ECO:0000313" key="2">
    <source>
        <dbReference type="EMBL" id="QGU87327.1"/>
    </source>
</evidence>